<dbReference type="GeneID" id="43368892"/>
<dbReference type="InterPro" id="IPR051789">
    <property type="entry name" value="Bact_Polyamine_Transport"/>
</dbReference>
<dbReference type="GO" id="GO:0005886">
    <property type="term" value="C:plasma membrane"/>
    <property type="evidence" value="ECO:0007669"/>
    <property type="project" value="UniProtKB-SubCell"/>
</dbReference>
<keyword evidence="11" id="KW-1185">Reference proteome</keyword>
<evidence type="ECO:0000256" key="2">
    <source>
        <dbReference type="ARBA" id="ARBA00007069"/>
    </source>
</evidence>
<dbReference type="PANTHER" id="PTHR43848:SF2">
    <property type="entry name" value="PUTRESCINE TRANSPORT SYSTEM PERMEASE PROTEIN POTI"/>
    <property type="match status" value="1"/>
</dbReference>
<accession>A0A6B9F7A6</accession>
<sequence>MNRTSRFRFGYLPVAAIVYALLLVPVILIIITSLTTSSVPTIPTDGLSLEWYVELAGDDQIISALVVSTVVAVSSAIISGLIGTITAFGFVRSDFPYKQTVSTVLLLPLMISPVITGLAIVQYAGMIRLPGDYPALILGHVVLTLPYVFLIIRARLVTFDETLEQASLIMGANRLETTLNVTLPIIAPSVFTGGLIAFVVSFGEFTATQFLISPGTTTVPVIIYTELRTGLTPTISALATVLAVIMLVAAILGEVSGGDA</sequence>
<feature type="transmembrane region" description="Helical" evidence="8">
    <location>
        <begin position="177"/>
        <end position="200"/>
    </location>
</feature>
<dbReference type="AlphaFoldDB" id="A0A6B9F7A6"/>
<evidence type="ECO:0000256" key="5">
    <source>
        <dbReference type="ARBA" id="ARBA00022692"/>
    </source>
</evidence>
<evidence type="ECO:0000313" key="10">
    <source>
        <dbReference type="EMBL" id="QGX94211.1"/>
    </source>
</evidence>
<comment type="similarity">
    <text evidence="2">Belongs to the binding-protein-dependent transport system permease family. CysTW subfamily.</text>
</comment>
<dbReference type="GO" id="GO:0055085">
    <property type="term" value="P:transmembrane transport"/>
    <property type="evidence" value="ECO:0007669"/>
    <property type="project" value="InterPro"/>
</dbReference>
<dbReference type="Pfam" id="PF00528">
    <property type="entry name" value="BPD_transp_1"/>
    <property type="match status" value="1"/>
</dbReference>
<keyword evidence="7 8" id="KW-0472">Membrane</keyword>
<gene>
    <name evidence="10" type="ORF">EI982_05130</name>
</gene>
<feature type="transmembrane region" description="Helical" evidence="8">
    <location>
        <begin position="61"/>
        <end position="91"/>
    </location>
</feature>
<comment type="subcellular location">
    <subcellularLocation>
        <location evidence="1 8">Cell membrane</location>
        <topology evidence="1 8">Multi-pass membrane protein</topology>
    </subcellularLocation>
</comment>
<evidence type="ECO:0000256" key="1">
    <source>
        <dbReference type="ARBA" id="ARBA00004651"/>
    </source>
</evidence>
<evidence type="ECO:0000256" key="3">
    <source>
        <dbReference type="ARBA" id="ARBA00022448"/>
    </source>
</evidence>
<dbReference type="KEGG" id="hra:EI982_05130"/>
<name>A0A6B9F7A6_9EURY</name>
<evidence type="ECO:0000256" key="7">
    <source>
        <dbReference type="ARBA" id="ARBA00023136"/>
    </source>
</evidence>
<dbReference type="PROSITE" id="PS50928">
    <property type="entry name" value="ABC_TM1"/>
    <property type="match status" value="1"/>
</dbReference>
<feature type="transmembrane region" description="Helical" evidence="8">
    <location>
        <begin position="206"/>
        <end position="224"/>
    </location>
</feature>
<feature type="domain" description="ABC transmembrane type-1" evidence="9">
    <location>
        <begin position="65"/>
        <end position="253"/>
    </location>
</feature>
<dbReference type="InterPro" id="IPR035906">
    <property type="entry name" value="MetI-like_sf"/>
</dbReference>
<evidence type="ECO:0000256" key="8">
    <source>
        <dbReference type="RuleBase" id="RU363032"/>
    </source>
</evidence>
<evidence type="ECO:0000256" key="6">
    <source>
        <dbReference type="ARBA" id="ARBA00022989"/>
    </source>
</evidence>
<dbReference type="InterPro" id="IPR000515">
    <property type="entry name" value="MetI-like"/>
</dbReference>
<keyword evidence="5 8" id="KW-0812">Transmembrane</keyword>
<organism evidence="10 11">
    <name type="scientific">Haloplanus rallus</name>
    <dbReference type="NCBI Taxonomy" id="1816183"/>
    <lineage>
        <taxon>Archaea</taxon>
        <taxon>Methanobacteriati</taxon>
        <taxon>Methanobacteriota</taxon>
        <taxon>Stenosarchaea group</taxon>
        <taxon>Halobacteria</taxon>
        <taxon>Halobacteriales</taxon>
        <taxon>Haloferacaceae</taxon>
        <taxon>Haloplanus</taxon>
    </lineage>
</organism>
<dbReference type="Proteomes" id="UP000428325">
    <property type="component" value="Chromosome"/>
</dbReference>
<feature type="transmembrane region" description="Helical" evidence="8">
    <location>
        <begin position="136"/>
        <end position="156"/>
    </location>
</feature>
<feature type="transmembrane region" description="Helical" evidence="8">
    <location>
        <begin position="231"/>
        <end position="252"/>
    </location>
</feature>
<protein>
    <submittedName>
        <fullName evidence="10">ABC transporter permease</fullName>
    </submittedName>
</protein>
<dbReference type="OrthoDB" id="11163at2157"/>
<dbReference type="EMBL" id="CP034345">
    <property type="protein sequence ID" value="QGX94211.1"/>
    <property type="molecule type" value="Genomic_DNA"/>
</dbReference>
<dbReference type="Gene3D" id="1.10.3720.10">
    <property type="entry name" value="MetI-like"/>
    <property type="match status" value="1"/>
</dbReference>
<proteinExistence type="inferred from homology"/>
<feature type="transmembrane region" description="Helical" evidence="8">
    <location>
        <begin position="103"/>
        <end position="124"/>
    </location>
</feature>
<dbReference type="SUPFAM" id="SSF161098">
    <property type="entry name" value="MetI-like"/>
    <property type="match status" value="1"/>
</dbReference>
<evidence type="ECO:0000313" key="11">
    <source>
        <dbReference type="Proteomes" id="UP000428325"/>
    </source>
</evidence>
<dbReference type="CDD" id="cd06261">
    <property type="entry name" value="TM_PBP2"/>
    <property type="match status" value="1"/>
</dbReference>
<evidence type="ECO:0000256" key="4">
    <source>
        <dbReference type="ARBA" id="ARBA00022475"/>
    </source>
</evidence>
<keyword evidence="4" id="KW-1003">Cell membrane</keyword>
<dbReference type="PANTHER" id="PTHR43848">
    <property type="entry name" value="PUTRESCINE TRANSPORT SYSTEM PERMEASE PROTEIN POTI"/>
    <property type="match status" value="1"/>
</dbReference>
<keyword evidence="3 8" id="KW-0813">Transport</keyword>
<reference evidence="10 11" key="1">
    <citation type="submission" date="2018-12" db="EMBL/GenBank/DDBJ databases">
        <title>Complete genome sequence of Haloplanus rallus MBLA0036.</title>
        <authorList>
            <person name="Nam Y.-d."/>
            <person name="Kang J."/>
            <person name="Chung W.-H."/>
            <person name="Park Y.S."/>
        </authorList>
    </citation>
    <scope>NUCLEOTIDE SEQUENCE [LARGE SCALE GENOMIC DNA]</scope>
    <source>
        <strain evidence="10 11">MBLA0036</strain>
    </source>
</reference>
<dbReference type="RefSeq" id="WP_157688448.1">
    <property type="nucleotide sequence ID" value="NZ_CP034345.1"/>
</dbReference>
<feature type="transmembrane region" description="Helical" evidence="8">
    <location>
        <begin position="12"/>
        <end position="34"/>
    </location>
</feature>
<keyword evidence="6 8" id="KW-1133">Transmembrane helix</keyword>
<evidence type="ECO:0000259" key="9">
    <source>
        <dbReference type="PROSITE" id="PS50928"/>
    </source>
</evidence>